<sequence length="617" mass="66874">MAAMGNLQLGGLQPAVSVWRALRLGWAQRAGSAAAGRLQSLQQAAPRLLQARQPLIRPLVAAASAAAAQQQEAASAAAQPAAAPQLQLLNTLTRQKEAFRPRPDQGNRVSMYVCGVTVYDYSHIGHARVYVAFDVIYRFLRHLGYDVTYVRNFTDVDDKIIARAAQSGEDPLALARRFITEFHADMETLGCLPPTAEPKATDYIPQMVSMIQRIIDHNHAYAVGSDVFFDVASLPGYGKLSGRSQDDNRAGERVAVDERKRGPADFALWKGAKPGEPTWDSPWGPGRPGWHIECSAMIREVLGDVIDIHGGGRDLVFPHHENELAQSRAAVAHCGCGHDHGGRDGGGSSGSSAGEQQQQDEFVRYWLHNGFVNVDSEKMSKSLGNFFTIREVIAQYHPRALRWFLVGTQYRQPINYTQRALEEASDRVYYLYQTLADIGEAVAATPEGQAALAEAAQRLAGDSPGGEVLAEVRGALADDLNTPLAMAAFSAPLRAANDLLQTKKGKKAPGRLQTLASYHTALQSCLELLGLWAEAPAEVLQELRQLALKRAGVTEQQIAAAIEERAAVRAAKDYAAADAVRLRLEASGILIMDTPQGTSWKPGPRLNIAEEENAAAA</sequence>
<dbReference type="InterPro" id="IPR014729">
    <property type="entry name" value="Rossmann-like_a/b/a_fold"/>
</dbReference>
<evidence type="ECO:0000313" key="19">
    <source>
        <dbReference type="Proteomes" id="UP000239649"/>
    </source>
</evidence>
<keyword evidence="8" id="KW-0479">Metal-binding</keyword>
<evidence type="ECO:0000256" key="14">
    <source>
        <dbReference type="ARBA" id="ARBA00031499"/>
    </source>
</evidence>
<dbReference type="AlphaFoldDB" id="A0A2P6VPR8"/>
<evidence type="ECO:0000256" key="16">
    <source>
        <dbReference type="SAM" id="MobiDB-lite"/>
    </source>
</evidence>
<dbReference type="InterPro" id="IPR032678">
    <property type="entry name" value="tRNA-synt_1_cat_dom"/>
</dbReference>
<keyword evidence="10" id="KW-0862">Zinc</keyword>
<dbReference type="SUPFAM" id="SSF52374">
    <property type="entry name" value="Nucleotidylyl transferase"/>
    <property type="match status" value="1"/>
</dbReference>
<proteinExistence type="inferred from homology"/>
<dbReference type="PANTHER" id="PTHR10890">
    <property type="entry name" value="CYSTEINYL-TRNA SYNTHETASE"/>
    <property type="match status" value="1"/>
</dbReference>
<evidence type="ECO:0000256" key="15">
    <source>
        <dbReference type="ARBA" id="ARBA00047398"/>
    </source>
</evidence>
<dbReference type="OrthoDB" id="438179at2759"/>
<dbReference type="GO" id="GO:0006423">
    <property type="term" value="P:cysteinyl-tRNA aminoacylation"/>
    <property type="evidence" value="ECO:0007669"/>
    <property type="project" value="InterPro"/>
</dbReference>
<evidence type="ECO:0000313" key="18">
    <source>
        <dbReference type="EMBL" id="PSC76096.1"/>
    </source>
</evidence>
<organism evidence="18 19">
    <name type="scientific">Micractinium conductrix</name>
    <dbReference type="NCBI Taxonomy" id="554055"/>
    <lineage>
        <taxon>Eukaryota</taxon>
        <taxon>Viridiplantae</taxon>
        <taxon>Chlorophyta</taxon>
        <taxon>core chlorophytes</taxon>
        <taxon>Trebouxiophyceae</taxon>
        <taxon>Chlorellales</taxon>
        <taxon>Chlorellaceae</taxon>
        <taxon>Chlorella clade</taxon>
        <taxon>Micractinium</taxon>
    </lineage>
</organism>
<evidence type="ECO:0000256" key="1">
    <source>
        <dbReference type="ARBA" id="ARBA00001947"/>
    </source>
</evidence>
<dbReference type="GO" id="GO:0046872">
    <property type="term" value="F:metal ion binding"/>
    <property type="evidence" value="ECO:0007669"/>
    <property type="project" value="UniProtKB-KW"/>
</dbReference>
<keyword evidence="6" id="KW-0963">Cytoplasm</keyword>
<comment type="caution">
    <text evidence="18">The sequence shown here is derived from an EMBL/GenBank/DDBJ whole genome shotgun (WGS) entry which is preliminary data.</text>
</comment>
<feature type="domain" description="Cysteinyl-tRNA synthetase class Ia DALR" evidence="17">
    <location>
        <begin position="471"/>
        <end position="540"/>
    </location>
</feature>
<comment type="catalytic activity">
    <reaction evidence="15">
        <text>tRNA(Cys) + L-cysteine + ATP = L-cysteinyl-tRNA(Cys) + AMP + diphosphate</text>
        <dbReference type="Rhea" id="RHEA:17773"/>
        <dbReference type="Rhea" id="RHEA-COMP:9661"/>
        <dbReference type="Rhea" id="RHEA-COMP:9679"/>
        <dbReference type="ChEBI" id="CHEBI:30616"/>
        <dbReference type="ChEBI" id="CHEBI:33019"/>
        <dbReference type="ChEBI" id="CHEBI:35235"/>
        <dbReference type="ChEBI" id="CHEBI:78442"/>
        <dbReference type="ChEBI" id="CHEBI:78517"/>
        <dbReference type="ChEBI" id="CHEBI:456215"/>
        <dbReference type="EC" id="6.1.1.16"/>
    </reaction>
</comment>
<keyword evidence="9" id="KW-0547">Nucleotide-binding</keyword>
<comment type="cofactor">
    <cofactor evidence="1">
        <name>Zn(2+)</name>
        <dbReference type="ChEBI" id="CHEBI:29105"/>
    </cofactor>
</comment>
<dbReference type="PANTHER" id="PTHR10890:SF25">
    <property type="entry name" value="CYSTEINE--TRNA LIGASE, CHLOROPLASTIC_MITOCHONDRIAL"/>
    <property type="match status" value="1"/>
</dbReference>
<evidence type="ECO:0000256" key="2">
    <source>
        <dbReference type="ARBA" id="ARBA00004496"/>
    </source>
</evidence>
<evidence type="ECO:0000259" key="17">
    <source>
        <dbReference type="SMART" id="SM00840"/>
    </source>
</evidence>
<name>A0A2P6VPR8_9CHLO</name>
<evidence type="ECO:0000256" key="13">
    <source>
        <dbReference type="ARBA" id="ARBA00023146"/>
    </source>
</evidence>
<dbReference type="InterPro" id="IPR015273">
    <property type="entry name" value="Cys-tRNA-synt_Ia_DALR"/>
</dbReference>
<keyword evidence="12" id="KW-0648">Protein biosynthesis</keyword>
<evidence type="ECO:0000256" key="10">
    <source>
        <dbReference type="ARBA" id="ARBA00022833"/>
    </source>
</evidence>
<dbReference type="GO" id="GO:0004817">
    <property type="term" value="F:cysteine-tRNA ligase activity"/>
    <property type="evidence" value="ECO:0007669"/>
    <property type="project" value="UniProtKB-EC"/>
</dbReference>
<dbReference type="InterPro" id="IPR024909">
    <property type="entry name" value="Cys-tRNA/MSH_ligase"/>
</dbReference>
<dbReference type="EMBL" id="LHPF02000001">
    <property type="protein sequence ID" value="PSC76096.1"/>
    <property type="molecule type" value="Genomic_DNA"/>
</dbReference>
<dbReference type="FunFam" id="3.40.50.620:FF:000068">
    <property type="entry name" value="Cysteine--tRNA ligase"/>
    <property type="match status" value="1"/>
</dbReference>
<dbReference type="GO" id="GO:0005524">
    <property type="term" value="F:ATP binding"/>
    <property type="evidence" value="ECO:0007669"/>
    <property type="project" value="UniProtKB-KW"/>
</dbReference>
<dbReference type="Gene3D" id="1.20.120.1910">
    <property type="entry name" value="Cysteine-tRNA ligase, C-terminal anti-codon recognition domain"/>
    <property type="match status" value="1"/>
</dbReference>
<evidence type="ECO:0000256" key="3">
    <source>
        <dbReference type="ARBA" id="ARBA00005594"/>
    </source>
</evidence>
<evidence type="ECO:0000256" key="9">
    <source>
        <dbReference type="ARBA" id="ARBA00022741"/>
    </source>
</evidence>
<dbReference type="Pfam" id="PF01406">
    <property type="entry name" value="tRNA-synt_1e"/>
    <property type="match status" value="2"/>
</dbReference>
<dbReference type="PRINTS" id="PR00983">
    <property type="entry name" value="TRNASYNTHCYS"/>
</dbReference>
<dbReference type="HAMAP" id="MF_00041">
    <property type="entry name" value="Cys_tRNA_synth"/>
    <property type="match status" value="1"/>
</dbReference>
<dbReference type="GO" id="GO:0005737">
    <property type="term" value="C:cytoplasm"/>
    <property type="evidence" value="ECO:0007669"/>
    <property type="project" value="UniProtKB-SubCell"/>
</dbReference>
<evidence type="ECO:0000256" key="12">
    <source>
        <dbReference type="ARBA" id="ARBA00022917"/>
    </source>
</evidence>
<dbReference type="NCBIfam" id="TIGR00435">
    <property type="entry name" value="cysS"/>
    <property type="match status" value="1"/>
</dbReference>
<dbReference type="CDD" id="cd00672">
    <property type="entry name" value="CysRS_core"/>
    <property type="match status" value="1"/>
</dbReference>
<accession>A0A2P6VPR8</accession>
<keyword evidence="11" id="KW-0067">ATP-binding</keyword>
<keyword evidence="19" id="KW-1185">Reference proteome</keyword>
<gene>
    <name evidence="18" type="primary">g754</name>
    <name evidence="18" type="ORF">C2E20_0754</name>
</gene>
<evidence type="ECO:0000256" key="11">
    <source>
        <dbReference type="ARBA" id="ARBA00022840"/>
    </source>
</evidence>
<evidence type="ECO:0000256" key="7">
    <source>
        <dbReference type="ARBA" id="ARBA00022598"/>
    </source>
</evidence>
<dbReference type="Gene3D" id="3.40.50.620">
    <property type="entry name" value="HUPs"/>
    <property type="match status" value="1"/>
</dbReference>
<reference evidence="18 19" key="1">
    <citation type="journal article" date="2018" name="Plant J.">
        <title>Genome sequences of Chlorella sorokiniana UTEX 1602 and Micractinium conductrix SAG 241.80: implications to maltose excretion by a green alga.</title>
        <authorList>
            <person name="Arriola M.B."/>
            <person name="Velmurugan N."/>
            <person name="Zhang Y."/>
            <person name="Plunkett M.H."/>
            <person name="Hondzo H."/>
            <person name="Barney B.M."/>
        </authorList>
    </citation>
    <scope>NUCLEOTIDE SEQUENCE [LARGE SCALE GENOMIC DNA]</scope>
    <source>
        <strain evidence="18 19">SAG 241.80</strain>
    </source>
</reference>
<evidence type="ECO:0000256" key="8">
    <source>
        <dbReference type="ARBA" id="ARBA00022723"/>
    </source>
</evidence>
<dbReference type="STRING" id="554055.A0A2P6VPR8"/>
<dbReference type="EC" id="6.1.1.16" evidence="4"/>
<evidence type="ECO:0000256" key="4">
    <source>
        <dbReference type="ARBA" id="ARBA00012832"/>
    </source>
</evidence>
<feature type="region of interest" description="Disordered" evidence="16">
    <location>
        <begin position="265"/>
        <end position="284"/>
    </location>
</feature>
<evidence type="ECO:0000256" key="5">
    <source>
        <dbReference type="ARBA" id="ARBA00014738"/>
    </source>
</evidence>
<dbReference type="Pfam" id="PF09190">
    <property type="entry name" value="DALR_2"/>
    <property type="match status" value="1"/>
</dbReference>
<dbReference type="InterPro" id="IPR009080">
    <property type="entry name" value="tRNAsynth_Ia_anticodon-bd"/>
</dbReference>
<dbReference type="Proteomes" id="UP000239649">
    <property type="component" value="Unassembled WGS sequence"/>
</dbReference>
<dbReference type="InterPro" id="IPR015803">
    <property type="entry name" value="Cys-tRNA-ligase"/>
</dbReference>
<keyword evidence="7" id="KW-0436">Ligase</keyword>
<dbReference type="SUPFAM" id="SSF47323">
    <property type="entry name" value="Anticodon-binding domain of a subclass of class I aminoacyl-tRNA synthetases"/>
    <property type="match status" value="1"/>
</dbReference>
<keyword evidence="13" id="KW-0030">Aminoacyl-tRNA synthetase</keyword>
<protein>
    <recommendedName>
        <fullName evidence="5">Cysteine--tRNA ligase</fullName>
        <ecNumber evidence="4">6.1.1.16</ecNumber>
    </recommendedName>
    <alternativeName>
        <fullName evidence="14">Cysteinyl-tRNA synthetase</fullName>
    </alternativeName>
</protein>
<dbReference type="SMART" id="SM00840">
    <property type="entry name" value="DALR_2"/>
    <property type="match status" value="1"/>
</dbReference>
<evidence type="ECO:0000256" key="6">
    <source>
        <dbReference type="ARBA" id="ARBA00022490"/>
    </source>
</evidence>
<comment type="subcellular location">
    <subcellularLocation>
        <location evidence="2">Cytoplasm</location>
    </subcellularLocation>
</comment>
<comment type="similarity">
    <text evidence="3">Belongs to the class-I aminoacyl-tRNA synthetase family.</text>
</comment>